<dbReference type="SMART" id="SM00421">
    <property type="entry name" value="HTH_LUXR"/>
    <property type="match status" value="1"/>
</dbReference>
<keyword evidence="5" id="KW-1185">Reference proteome</keyword>
<dbReference type="Pfam" id="PF00072">
    <property type="entry name" value="Response_reg"/>
    <property type="match status" value="1"/>
</dbReference>
<feature type="domain" description="Response regulatory" evidence="3">
    <location>
        <begin position="1"/>
        <end position="113"/>
    </location>
</feature>
<organism evidence="4 5">
    <name type="scientific">Acrocarpospora pleiomorpha</name>
    <dbReference type="NCBI Taxonomy" id="90975"/>
    <lineage>
        <taxon>Bacteria</taxon>
        <taxon>Bacillati</taxon>
        <taxon>Actinomycetota</taxon>
        <taxon>Actinomycetes</taxon>
        <taxon>Streptosporangiales</taxon>
        <taxon>Streptosporangiaceae</taxon>
        <taxon>Acrocarpospora</taxon>
    </lineage>
</organism>
<dbReference type="Gene3D" id="3.40.50.2300">
    <property type="match status" value="1"/>
</dbReference>
<keyword evidence="2" id="KW-0597">Phosphoprotein</keyword>
<dbReference type="GO" id="GO:0006355">
    <property type="term" value="P:regulation of DNA-templated transcription"/>
    <property type="evidence" value="ECO:0007669"/>
    <property type="project" value="InterPro"/>
</dbReference>
<protein>
    <recommendedName>
        <fullName evidence="3">Response regulatory domain-containing protein</fullName>
    </recommendedName>
</protein>
<feature type="modified residue" description="4-aspartylphosphate" evidence="2">
    <location>
        <position position="49"/>
    </location>
</feature>
<dbReference type="GO" id="GO:0000160">
    <property type="term" value="P:phosphorelay signal transduction system"/>
    <property type="evidence" value="ECO:0007669"/>
    <property type="project" value="InterPro"/>
</dbReference>
<dbReference type="InterPro" id="IPR051015">
    <property type="entry name" value="EvgA-like"/>
</dbReference>
<gene>
    <name evidence="4" type="ORF">Aple_100440</name>
</gene>
<dbReference type="GO" id="GO:0003677">
    <property type="term" value="F:DNA binding"/>
    <property type="evidence" value="ECO:0007669"/>
    <property type="project" value="UniProtKB-KW"/>
</dbReference>
<dbReference type="PANTHER" id="PTHR45566:SF2">
    <property type="entry name" value="NARL SUBFAMILY"/>
    <property type="match status" value="1"/>
</dbReference>
<dbReference type="InterPro" id="IPR000792">
    <property type="entry name" value="Tscrpt_reg_LuxR_C"/>
</dbReference>
<comment type="caution">
    <text evidence="4">The sequence shown here is derived from an EMBL/GenBank/DDBJ whole genome shotgun (WGS) entry which is preliminary data.</text>
</comment>
<dbReference type="InterPro" id="IPR001789">
    <property type="entry name" value="Sig_transdc_resp-reg_receiver"/>
</dbReference>
<evidence type="ECO:0000313" key="5">
    <source>
        <dbReference type="Proteomes" id="UP000377595"/>
    </source>
</evidence>
<dbReference type="EMBL" id="BLAF01000112">
    <property type="protein sequence ID" value="GES27145.1"/>
    <property type="molecule type" value="Genomic_DNA"/>
</dbReference>
<dbReference type="AlphaFoldDB" id="A0A5M3Y1E2"/>
<dbReference type="InterPro" id="IPR036388">
    <property type="entry name" value="WH-like_DNA-bd_sf"/>
</dbReference>
<dbReference type="Gene3D" id="1.10.10.10">
    <property type="entry name" value="Winged helix-like DNA-binding domain superfamily/Winged helix DNA-binding domain"/>
    <property type="match status" value="1"/>
</dbReference>
<dbReference type="PROSITE" id="PS50110">
    <property type="entry name" value="RESPONSE_REGULATORY"/>
    <property type="match status" value="1"/>
</dbReference>
<dbReference type="SUPFAM" id="SSF46894">
    <property type="entry name" value="C-terminal effector domain of the bipartite response regulators"/>
    <property type="match status" value="1"/>
</dbReference>
<evidence type="ECO:0000259" key="3">
    <source>
        <dbReference type="PROSITE" id="PS50110"/>
    </source>
</evidence>
<dbReference type="Proteomes" id="UP000377595">
    <property type="component" value="Unassembled WGS sequence"/>
</dbReference>
<sequence length="214" mass="23025">MIDDQDVVRAGLNAWCRDSDPPVVVIASGPDISTALTGPARHAKVVILDLHLRRPDPSLQGLRSLVEAGHNVVVYTHEVDPTIARRCIRVGAKAYVTKGEVEDHLMTAVHDAAAGRPYTTPTLGAALLSDRQLHKAALSDQELRALKAWCGAKSMRLVAESMGLAQSTVKTLISRARDKYEAIGRPAPTKTELIKRALEDGLIDLSDIGGGDWA</sequence>
<reference evidence="4 5" key="1">
    <citation type="submission" date="2019-10" db="EMBL/GenBank/DDBJ databases">
        <title>Whole genome shotgun sequence of Acrocarpospora pleiomorpha NBRC 16267.</title>
        <authorList>
            <person name="Ichikawa N."/>
            <person name="Kimura A."/>
            <person name="Kitahashi Y."/>
            <person name="Komaki H."/>
            <person name="Oguchi A."/>
        </authorList>
    </citation>
    <scope>NUCLEOTIDE SEQUENCE [LARGE SCALE GENOMIC DNA]</scope>
    <source>
        <strain evidence="4 5">NBRC 16267</strain>
    </source>
</reference>
<proteinExistence type="predicted"/>
<evidence type="ECO:0000256" key="2">
    <source>
        <dbReference type="PROSITE-ProRule" id="PRU00169"/>
    </source>
</evidence>
<dbReference type="InterPro" id="IPR016032">
    <property type="entry name" value="Sig_transdc_resp-reg_C-effctor"/>
</dbReference>
<accession>A0A5M3Y1E2</accession>
<evidence type="ECO:0000256" key="1">
    <source>
        <dbReference type="ARBA" id="ARBA00023125"/>
    </source>
</evidence>
<dbReference type="PANTHER" id="PTHR45566">
    <property type="entry name" value="HTH-TYPE TRANSCRIPTIONAL REGULATOR YHJB-RELATED"/>
    <property type="match status" value="1"/>
</dbReference>
<dbReference type="InterPro" id="IPR011006">
    <property type="entry name" value="CheY-like_superfamily"/>
</dbReference>
<dbReference type="SUPFAM" id="SSF52172">
    <property type="entry name" value="CheY-like"/>
    <property type="match status" value="1"/>
</dbReference>
<name>A0A5M3Y1E2_9ACTN</name>
<evidence type="ECO:0000313" key="4">
    <source>
        <dbReference type="EMBL" id="GES27145.1"/>
    </source>
</evidence>
<keyword evidence="1" id="KW-0238">DNA-binding</keyword>